<organism evidence="2 3">
    <name type="scientific">Luteolibacter yonseiensis</name>
    <dbReference type="NCBI Taxonomy" id="1144680"/>
    <lineage>
        <taxon>Bacteria</taxon>
        <taxon>Pseudomonadati</taxon>
        <taxon>Verrucomicrobiota</taxon>
        <taxon>Verrucomicrobiia</taxon>
        <taxon>Verrucomicrobiales</taxon>
        <taxon>Verrucomicrobiaceae</taxon>
        <taxon>Luteolibacter</taxon>
    </lineage>
</organism>
<feature type="transmembrane region" description="Helical" evidence="1">
    <location>
        <begin position="706"/>
        <end position="725"/>
    </location>
</feature>
<dbReference type="Gene3D" id="3.40.50.880">
    <property type="match status" value="1"/>
</dbReference>
<keyword evidence="1" id="KW-0472">Membrane</keyword>
<keyword evidence="1" id="KW-0812">Transmembrane</keyword>
<reference evidence="2" key="1">
    <citation type="submission" date="2021-01" db="EMBL/GenBank/DDBJ databases">
        <title>Modified the classification status of verrucomicrobia.</title>
        <authorList>
            <person name="Feng X."/>
        </authorList>
    </citation>
    <scope>NUCLEOTIDE SEQUENCE</scope>
    <source>
        <strain evidence="2">JCM 18052</strain>
    </source>
</reference>
<protein>
    <recommendedName>
        <fullName evidence="4">Glutamine amidotransferase domain-containing protein</fullName>
    </recommendedName>
</protein>
<feature type="transmembrane region" description="Helical" evidence="1">
    <location>
        <begin position="12"/>
        <end position="29"/>
    </location>
</feature>
<name>A0A934R3K2_9BACT</name>
<dbReference type="PANTHER" id="PTHR37947:SF1">
    <property type="entry name" value="BLL2462 PROTEIN"/>
    <property type="match status" value="1"/>
</dbReference>
<dbReference type="Proteomes" id="UP000600139">
    <property type="component" value="Unassembled WGS sequence"/>
</dbReference>
<dbReference type="SUPFAM" id="SSF52317">
    <property type="entry name" value="Class I glutamine amidotransferase-like"/>
    <property type="match status" value="1"/>
</dbReference>
<dbReference type="SUPFAM" id="SSF53300">
    <property type="entry name" value="vWA-like"/>
    <property type="match status" value="1"/>
</dbReference>
<accession>A0A934R3K2</accession>
<dbReference type="InterPro" id="IPR036465">
    <property type="entry name" value="vWFA_dom_sf"/>
</dbReference>
<proteinExistence type="predicted"/>
<dbReference type="Gene3D" id="3.40.50.410">
    <property type="entry name" value="von Willebrand factor, type A domain"/>
    <property type="match status" value="1"/>
</dbReference>
<dbReference type="AlphaFoldDB" id="A0A934R3K2"/>
<keyword evidence="1" id="KW-1133">Transmembrane helix</keyword>
<evidence type="ECO:0000256" key="1">
    <source>
        <dbReference type="SAM" id="Phobius"/>
    </source>
</evidence>
<gene>
    <name evidence="2" type="ORF">JIN84_12385</name>
</gene>
<dbReference type="EMBL" id="JAENIK010000011">
    <property type="protein sequence ID" value="MBK1816416.1"/>
    <property type="molecule type" value="Genomic_DNA"/>
</dbReference>
<keyword evidence="3" id="KW-1185">Reference proteome</keyword>
<dbReference type="InterPro" id="IPR029062">
    <property type="entry name" value="Class_I_gatase-like"/>
</dbReference>
<dbReference type="RefSeq" id="WP_200351353.1">
    <property type="nucleotide sequence ID" value="NZ_BAABHZ010000006.1"/>
</dbReference>
<evidence type="ECO:0000313" key="2">
    <source>
        <dbReference type="EMBL" id="MBK1816416.1"/>
    </source>
</evidence>
<evidence type="ECO:0008006" key="4">
    <source>
        <dbReference type="Google" id="ProtNLM"/>
    </source>
</evidence>
<sequence length="732" mass="80372">MLHLSPTPHTLWTGIIALVAVAVLCVLSWKRSPHPGRTAALEGLRLLIAAVVVVLLWQPEWRTVLNPDTKPQIAILWDDSKSMTTVDAALPPVLSEAAGVVSRAEWVKKALDSELWKPLQANGANEITTSSFSSPPAEASASSGTDLEAPLSDLLAKQTNLRAVVMLSDGDYNLGQPPVAAAQKLRLRGVPIFPIPVGSKVRLPDIDLLSVTAPTYGIVGENVQIPFTIRSSLDRQVRTIVRLRDETGKERTKDIVIPPNSETYDSILWRLEKDGSSTLELSIPVTDGELIAANNTRKFTISGKPEKIRVLLIETLPRWEYRFLRNALERDPGVELSCLLFHPSLGMGEGKDYLKEFPAKIEELAKYDVIFLGDVGTGQITPEQCSLIRGLVENQASGLIFMPGSQGNQFSLLDTDLSDLLPVILDEADRQGISEGIASPLTLTTEGRASLLTMLGNSEEENPEIWRRLPGFFWNAAVVKAKGGAEVLAVHGNRRGKFGPVPLLVTKPAGSGKVLFMGIDSAWRWRRGVEDLYHYRFWGQVARWMSYQRNMAAGQRVRLFFNPERPEPGSTVTLNANAFDPNGAPLKEGTVAVDLTSPDGRSQRIELQKNETAWGAYSGRFKVDVPGAWKLRATTSGAEDKPLETTILAQGTEVEKIGQPSRPEVLEEMAKVSKGRIIQPDQLAELIKEITALPEPRPLENRIPLWSHWGTVLALVALLGVFWVGRKLNGAF</sequence>
<feature type="transmembrane region" description="Helical" evidence="1">
    <location>
        <begin position="41"/>
        <end position="57"/>
    </location>
</feature>
<evidence type="ECO:0000313" key="3">
    <source>
        <dbReference type="Proteomes" id="UP000600139"/>
    </source>
</evidence>
<dbReference type="PANTHER" id="PTHR37947">
    <property type="entry name" value="BLL2462 PROTEIN"/>
    <property type="match status" value="1"/>
</dbReference>
<comment type="caution">
    <text evidence="2">The sequence shown here is derived from an EMBL/GenBank/DDBJ whole genome shotgun (WGS) entry which is preliminary data.</text>
</comment>